<dbReference type="Pfam" id="PF13693">
    <property type="entry name" value="HTH_35"/>
    <property type="match status" value="1"/>
</dbReference>
<dbReference type="GO" id="GO:0003677">
    <property type="term" value="F:DNA binding"/>
    <property type="evidence" value="ECO:0007669"/>
    <property type="project" value="UniProtKB-KW"/>
</dbReference>
<keyword evidence="4" id="KW-0804">Transcription</keyword>
<dbReference type="InterPro" id="IPR038722">
    <property type="entry name" value="Ner_HTH_dom"/>
</dbReference>
<evidence type="ECO:0000256" key="2">
    <source>
        <dbReference type="ARBA" id="ARBA00023015"/>
    </source>
</evidence>
<feature type="compositionally biased region" description="Low complexity" evidence="5">
    <location>
        <begin position="95"/>
        <end position="105"/>
    </location>
</feature>
<evidence type="ECO:0000256" key="3">
    <source>
        <dbReference type="ARBA" id="ARBA00023125"/>
    </source>
</evidence>
<dbReference type="SUPFAM" id="SSF47413">
    <property type="entry name" value="lambda repressor-like DNA-binding domains"/>
    <property type="match status" value="1"/>
</dbReference>
<dbReference type="AlphaFoldDB" id="A0A212KJR6"/>
<dbReference type="EMBL" id="FLUO01000002">
    <property type="protein sequence ID" value="SBW11963.1"/>
    <property type="molecule type" value="Genomic_DNA"/>
</dbReference>
<evidence type="ECO:0000256" key="4">
    <source>
        <dbReference type="ARBA" id="ARBA00023163"/>
    </source>
</evidence>
<evidence type="ECO:0000313" key="7">
    <source>
        <dbReference type="EMBL" id="SBW11963.1"/>
    </source>
</evidence>
<reference evidence="7" key="1">
    <citation type="submission" date="2016-04" db="EMBL/GenBank/DDBJ databases">
        <authorList>
            <person name="Evans L.H."/>
            <person name="Alamgir A."/>
            <person name="Owens N."/>
            <person name="Weber N.D."/>
            <person name="Virtaneva K."/>
            <person name="Barbian K."/>
            <person name="Babar A."/>
            <person name="Rosenke K."/>
        </authorList>
    </citation>
    <scope>NUCLEOTIDE SEQUENCE</scope>
    <source>
        <strain evidence="7">86</strain>
    </source>
</reference>
<evidence type="ECO:0000259" key="6">
    <source>
        <dbReference type="Pfam" id="PF13693"/>
    </source>
</evidence>
<name>A0A212KJR6_9PROT</name>
<keyword evidence="3 7" id="KW-0238">DNA-binding</keyword>
<evidence type="ECO:0000256" key="5">
    <source>
        <dbReference type="SAM" id="MobiDB-lite"/>
    </source>
</evidence>
<evidence type="ECO:0000256" key="1">
    <source>
        <dbReference type="ARBA" id="ARBA00006157"/>
    </source>
</evidence>
<feature type="region of interest" description="Disordered" evidence="5">
    <location>
        <begin position="93"/>
        <end position="120"/>
    </location>
</feature>
<accession>A0A212KJR6</accession>
<feature type="domain" description="Ner winged helix-turn-helix DNA-binding" evidence="6">
    <location>
        <begin position="29"/>
        <end position="96"/>
    </location>
</feature>
<sequence length="120" mass="13027">MPEISGIILAMVNAHATPEVPTNPTVRRAWILYQLRIRGLSLRAVAKDEGVSHQAMSMAMSGGGGSSHLQEVAARLLDLTPQQLWPELYDEATGRRLLNTRPPNRTTRRGGGNGKSEEAA</sequence>
<proteinExistence type="inferred from homology"/>
<comment type="similarity">
    <text evidence="1">Belongs to the ner transcriptional regulatory family.</text>
</comment>
<dbReference type="Gene3D" id="1.10.260.40">
    <property type="entry name" value="lambda repressor-like DNA-binding domains"/>
    <property type="match status" value="1"/>
</dbReference>
<dbReference type="InterPro" id="IPR010982">
    <property type="entry name" value="Lambda_DNA-bd_dom_sf"/>
</dbReference>
<protein>
    <submittedName>
        <fullName evidence="7">Ner-like DNA-binding protein</fullName>
    </submittedName>
</protein>
<gene>
    <name evidence="7" type="ORF">KL86APRO_20374</name>
</gene>
<organism evidence="7">
    <name type="scientific">uncultured Alphaproteobacteria bacterium</name>
    <dbReference type="NCBI Taxonomy" id="91750"/>
    <lineage>
        <taxon>Bacteria</taxon>
        <taxon>Pseudomonadati</taxon>
        <taxon>Pseudomonadota</taxon>
        <taxon>Alphaproteobacteria</taxon>
        <taxon>environmental samples</taxon>
    </lineage>
</organism>
<keyword evidence="2" id="KW-0805">Transcription regulation</keyword>